<dbReference type="AlphaFoldDB" id="A0A1W6CUB9"/>
<dbReference type="InterPro" id="IPR050807">
    <property type="entry name" value="TransReg_Diox_bact_type"/>
</dbReference>
<evidence type="ECO:0000313" key="4">
    <source>
        <dbReference type="Proteomes" id="UP000193017"/>
    </source>
</evidence>
<proteinExistence type="predicted"/>
<protein>
    <recommendedName>
        <fullName evidence="2">HTH cro/C1-type domain-containing protein</fullName>
    </recommendedName>
</protein>
<keyword evidence="4" id="KW-1185">Reference proteome</keyword>
<dbReference type="CDD" id="cd00093">
    <property type="entry name" value="HTH_XRE"/>
    <property type="match status" value="1"/>
</dbReference>
<reference evidence="3 4" key="1">
    <citation type="submission" date="2017-03" db="EMBL/GenBank/DDBJ databases">
        <title>Genome sequence of Paracoccus contaminans isolated from a water microcosm.</title>
        <authorList>
            <person name="Aurass P."/>
            <person name="Karste S."/>
            <person name="Trost E."/>
            <person name="Glaeser S.P."/>
            <person name="Kaempfer P."/>
            <person name="Flieger A."/>
        </authorList>
    </citation>
    <scope>NUCLEOTIDE SEQUENCE [LARGE SCALE GENOMIC DNA]</scope>
    <source>
        <strain evidence="4">RKI 16-01929T\LMG 29738T\CCM 8701T\CIP 111112T</strain>
    </source>
</reference>
<dbReference type="GO" id="GO:0003677">
    <property type="term" value="F:DNA binding"/>
    <property type="evidence" value="ECO:0007669"/>
    <property type="project" value="UniProtKB-KW"/>
</dbReference>
<dbReference type="Pfam" id="PF01381">
    <property type="entry name" value="HTH_3"/>
    <property type="match status" value="1"/>
</dbReference>
<dbReference type="EMBL" id="CP020612">
    <property type="protein sequence ID" value="ARJ68435.1"/>
    <property type="molecule type" value="Genomic_DNA"/>
</dbReference>
<dbReference type="Gene3D" id="1.10.260.40">
    <property type="entry name" value="lambda repressor-like DNA-binding domains"/>
    <property type="match status" value="1"/>
</dbReference>
<dbReference type="InterPro" id="IPR010982">
    <property type="entry name" value="Lambda_DNA-bd_dom_sf"/>
</dbReference>
<dbReference type="PANTHER" id="PTHR46797:SF1">
    <property type="entry name" value="METHYLPHOSPHONATE SYNTHASE"/>
    <property type="match status" value="1"/>
</dbReference>
<evidence type="ECO:0000259" key="2">
    <source>
        <dbReference type="PROSITE" id="PS50943"/>
    </source>
</evidence>
<dbReference type="PANTHER" id="PTHR46797">
    <property type="entry name" value="HTH-TYPE TRANSCRIPTIONAL REGULATOR"/>
    <property type="match status" value="1"/>
</dbReference>
<dbReference type="SMART" id="SM00530">
    <property type="entry name" value="HTH_XRE"/>
    <property type="match status" value="1"/>
</dbReference>
<dbReference type="GO" id="GO:0003700">
    <property type="term" value="F:DNA-binding transcription factor activity"/>
    <property type="evidence" value="ECO:0007669"/>
    <property type="project" value="TreeGrafter"/>
</dbReference>
<keyword evidence="1" id="KW-0238">DNA-binding</keyword>
<dbReference type="SUPFAM" id="SSF47413">
    <property type="entry name" value="lambda repressor-like DNA-binding domains"/>
    <property type="match status" value="1"/>
</dbReference>
<dbReference type="KEGG" id="pcon:B0A89_00995"/>
<organism evidence="3 4">
    <name type="scientific">Paracoccus contaminans</name>
    <dbReference type="NCBI Taxonomy" id="1945662"/>
    <lineage>
        <taxon>Bacteria</taxon>
        <taxon>Pseudomonadati</taxon>
        <taxon>Pseudomonadota</taxon>
        <taxon>Alphaproteobacteria</taxon>
        <taxon>Rhodobacterales</taxon>
        <taxon>Paracoccaceae</taxon>
        <taxon>Paracoccus</taxon>
    </lineage>
</organism>
<gene>
    <name evidence="3" type="ORF">B0A89_00995</name>
</gene>
<dbReference type="InterPro" id="IPR001387">
    <property type="entry name" value="Cro/C1-type_HTH"/>
</dbReference>
<name>A0A1W6CUB9_9RHOB</name>
<sequence length="113" mass="11725">MSSADGIASLGIGPRLVAAREARGLNQSELARKAGLQPAAIGHFEHGRRNPSFANIRALAKALGVSADYLLGTSPDMAGATTAFRNEELLSAADRERIQVMIDALAAQKAGSP</sequence>
<feature type="domain" description="HTH cro/C1-type" evidence="2">
    <location>
        <begin position="16"/>
        <end position="70"/>
    </location>
</feature>
<dbReference type="Proteomes" id="UP000193017">
    <property type="component" value="Chromosome"/>
</dbReference>
<dbReference type="STRING" id="1945662.B0A89_00995"/>
<dbReference type="RefSeq" id="WP_085376544.1">
    <property type="nucleotide sequence ID" value="NZ_CP020612.1"/>
</dbReference>
<accession>A0A1W6CUB9</accession>
<evidence type="ECO:0000256" key="1">
    <source>
        <dbReference type="ARBA" id="ARBA00023125"/>
    </source>
</evidence>
<dbReference type="PROSITE" id="PS50943">
    <property type="entry name" value="HTH_CROC1"/>
    <property type="match status" value="1"/>
</dbReference>
<dbReference type="OrthoDB" id="8895516at2"/>
<dbReference type="GO" id="GO:0005829">
    <property type="term" value="C:cytosol"/>
    <property type="evidence" value="ECO:0007669"/>
    <property type="project" value="TreeGrafter"/>
</dbReference>
<evidence type="ECO:0000313" key="3">
    <source>
        <dbReference type="EMBL" id="ARJ68435.1"/>
    </source>
</evidence>